<comment type="caution">
    <text evidence="2">The sequence shown here is derived from an EMBL/GenBank/DDBJ whole genome shotgun (WGS) entry which is preliminary data.</text>
</comment>
<feature type="domain" description="Tc1-like transposase DDE" evidence="1">
    <location>
        <begin position="33"/>
        <end position="129"/>
    </location>
</feature>
<feature type="non-terminal residue" evidence="2">
    <location>
        <position position="1"/>
    </location>
</feature>
<organism evidence="2 3">
    <name type="scientific">Ladona fulva</name>
    <name type="common">Scarce chaser dragonfly</name>
    <name type="synonym">Libellula fulva</name>
    <dbReference type="NCBI Taxonomy" id="123851"/>
    <lineage>
        <taxon>Eukaryota</taxon>
        <taxon>Metazoa</taxon>
        <taxon>Ecdysozoa</taxon>
        <taxon>Arthropoda</taxon>
        <taxon>Hexapoda</taxon>
        <taxon>Insecta</taxon>
        <taxon>Pterygota</taxon>
        <taxon>Palaeoptera</taxon>
        <taxon>Odonata</taxon>
        <taxon>Epiprocta</taxon>
        <taxon>Anisoptera</taxon>
        <taxon>Libelluloidea</taxon>
        <taxon>Libellulidae</taxon>
        <taxon>Ladona</taxon>
    </lineage>
</organism>
<evidence type="ECO:0000313" key="3">
    <source>
        <dbReference type="Proteomes" id="UP000792457"/>
    </source>
</evidence>
<dbReference type="InterPro" id="IPR038717">
    <property type="entry name" value="Tc1-like_DDE_dom"/>
</dbReference>
<name>A0A8K0KKF0_LADFU</name>
<dbReference type="Gene3D" id="3.30.420.10">
    <property type="entry name" value="Ribonuclease H-like superfamily/Ribonuclease H"/>
    <property type="match status" value="1"/>
</dbReference>
<dbReference type="GO" id="GO:0003676">
    <property type="term" value="F:nucleic acid binding"/>
    <property type="evidence" value="ECO:0007669"/>
    <property type="project" value="InterPro"/>
</dbReference>
<reference evidence="2" key="2">
    <citation type="submission" date="2017-10" db="EMBL/GenBank/DDBJ databases">
        <title>Ladona fulva Genome sequencing and assembly.</title>
        <authorList>
            <person name="Murali S."/>
            <person name="Richards S."/>
            <person name="Bandaranaike D."/>
            <person name="Bellair M."/>
            <person name="Blankenburg K."/>
            <person name="Chao H."/>
            <person name="Dinh H."/>
            <person name="Doddapaneni H."/>
            <person name="Dugan-Rocha S."/>
            <person name="Elkadiri S."/>
            <person name="Gnanaolivu R."/>
            <person name="Hernandez B."/>
            <person name="Skinner E."/>
            <person name="Javaid M."/>
            <person name="Lee S."/>
            <person name="Li M."/>
            <person name="Ming W."/>
            <person name="Munidasa M."/>
            <person name="Muniz J."/>
            <person name="Nguyen L."/>
            <person name="Hughes D."/>
            <person name="Osuji N."/>
            <person name="Pu L.-L."/>
            <person name="Puazo M."/>
            <person name="Qu C."/>
            <person name="Quiroz J."/>
            <person name="Raj R."/>
            <person name="Weissenberger G."/>
            <person name="Xin Y."/>
            <person name="Zou X."/>
            <person name="Han Y."/>
            <person name="Worley K."/>
            <person name="Muzny D."/>
            <person name="Gibbs R."/>
        </authorList>
    </citation>
    <scope>NUCLEOTIDE SEQUENCE</scope>
    <source>
        <strain evidence="2">Sampled in the wild</strain>
    </source>
</reference>
<dbReference type="PANTHER" id="PTHR33939:SF1">
    <property type="entry name" value="DUF4371 DOMAIN-CONTAINING PROTEIN"/>
    <property type="match status" value="1"/>
</dbReference>
<gene>
    <name evidence="2" type="ORF">J437_LFUL015723</name>
</gene>
<evidence type="ECO:0000313" key="2">
    <source>
        <dbReference type="EMBL" id="KAG8235496.1"/>
    </source>
</evidence>
<dbReference type="PANTHER" id="PTHR33939">
    <property type="entry name" value="PROTEIN CBG22215"/>
    <property type="match status" value="1"/>
</dbReference>
<dbReference type="Proteomes" id="UP000792457">
    <property type="component" value="Unassembled WGS sequence"/>
</dbReference>
<accession>A0A8K0KKF0</accession>
<dbReference type="EMBL" id="KZ308916">
    <property type="protein sequence ID" value="KAG8235496.1"/>
    <property type="molecule type" value="Genomic_DNA"/>
</dbReference>
<proteinExistence type="predicted"/>
<dbReference type="Pfam" id="PF13358">
    <property type="entry name" value="DDE_3"/>
    <property type="match status" value="1"/>
</dbReference>
<keyword evidence="3" id="KW-1185">Reference proteome</keyword>
<evidence type="ECO:0000259" key="1">
    <source>
        <dbReference type="Pfam" id="PF13358"/>
    </source>
</evidence>
<dbReference type="AlphaFoldDB" id="A0A8K0KKF0"/>
<reference evidence="2" key="1">
    <citation type="submission" date="2013-04" db="EMBL/GenBank/DDBJ databases">
        <authorList>
            <person name="Qu J."/>
            <person name="Murali S.C."/>
            <person name="Bandaranaike D."/>
            <person name="Bellair M."/>
            <person name="Blankenburg K."/>
            <person name="Chao H."/>
            <person name="Dinh H."/>
            <person name="Doddapaneni H."/>
            <person name="Downs B."/>
            <person name="Dugan-Rocha S."/>
            <person name="Elkadiri S."/>
            <person name="Gnanaolivu R.D."/>
            <person name="Hernandez B."/>
            <person name="Javaid M."/>
            <person name="Jayaseelan J.C."/>
            <person name="Lee S."/>
            <person name="Li M."/>
            <person name="Ming W."/>
            <person name="Munidasa M."/>
            <person name="Muniz J."/>
            <person name="Nguyen L."/>
            <person name="Ongeri F."/>
            <person name="Osuji N."/>
            <person name="Pu L.-L."/>
            <person name="Puazo M."/>
            <person name="Qu C."/>
            <person name="Quiroz J."/>
            <person name="Raj R."/>
            <person name="Weissenberger G."/>
            <person name="Xin Y."/>
            <person name="Zou X."/>
            <person name="Han Y."/>
            <person name="Richards S."/>
            <person name="Worley K."/>
            <person name="Muzny D."/>
            <person name="Gibbs R."/>
        </authorList>
    </citation>
    <scope>NUCLEOTIDE SEQUENCE</scope>
    <source>
        <strain evidence="2">Sampled in the wild</strain>
    </source>
</reference>
<dbReference type="InterPro" id="IPR036397">
    <property type="entry name" value="RNaseH_sf"/>
</dbReference>
<protein>
    <recommendedName>
        <fullName evidence="1">Tc1-like transposase DDE domain-containing protein</fullName>
    </recommendedName>
</protein>
<dbReference type="OrthoDB" id="8190933at2759"/>
<sequence length="185" mass="21158">MPSLDVIIGGEMGFIPEALLIFKSGLKTGEYHREMNSGNYLKWIKNQLIPNLPPKAVVVIDNAPYHNVQLNRPLSSNAKKDTMKEWLDLRGQQYSSEETKIELLAPYHPELNPIENIWGIMKNWAATRNVTFKLEDVKKLVLEKCANIGKEEWEGVCEKAKGIENYYIKTEIAKDNSENELIINT</sequence>